<organism evidence="3 4">
    <name type="scientific">Brachionus plicatilis</name>
    <name type="common">Marine rotifer</name>
    <name type="synonym">Brachionus muelleri</name>
    <dbReference type="NCBI Taxonomy" id="10195"/>
    <lineage>
        <taxon>Eukaryota</taxon>
        <taxon>Metazoa</taxon>
        <taxon>Spiralia</taxon>
        <taxon>Gnathifera</taxon>
        <taxon>Rotifera</taxon>
        <taxon>Eurotatoria</taxon>
        <taxon>Monogononta</taxon>
        <taxon>Pseudotrocha</taxon>
        <taxon>Ploima</taxon>
        <taxon>Brachionidae</taxon>
        <taxon>Brachionus</taxon>
    </lineage>
</organism>
<dbReference type="EMBL" id="REGN01013788">
    <property type="protein sequence ID" value="RMZ93460.1"/>
    <property type="molecule type" value="Genomic_DNA"/>
</dbReference>
<reference evidence="3 4" key="1">
    <citation type="journal article" date="2018" name="Sci. Rep.">
        <title>Genomic signatures of local adaptation to the degree of environmental predictability in rotifers.</title>
        <authorList>
            <person name="Franch-Gras L."/>
            <person name="Hahn C."/>
            <person name="Garcia-Roger E.M."/>
            <person name="Carmona M.J."/>
            <person name="Serra M."/>
            <person name="Gomez A."/>
        </authorList>
    </citation>
    <scope>NUCLEOTIDE SEQUENCE [LARGE SCALE GENOMIC DNA]</scope>
    <source>
        <strain evidence="3">HYR1</strain>
    </source>
</reference>
<evidence type="ECO:0000256" key="2">
    <source>
        <dbReference type="SAM" id="Phobius"/>
    </source>
</evidence>
<keyword evidence="2" id="KW-0812">Transmembrane</keyword>
<evidence type="ECO:0000256" key="1">
    <source>
        <dbReference type="SAM" id="MobiDB-lite"/>
    </source>
</evidence>
<name>A0A3M7P3P1_BRAPC</name>
<feature type="transmembrane region" description="Helical" evidence="2">
    <location>
        <begin position="108"/>
        <end position="126"/>
    </location>
</feature>
<keyword evidence="2" id="KW-1133">Transmembrane helix</keyword>
<dbReference type="Proteomes" id="UP000276133">
    <property type="component" value="Unassembled WGS sequence"/>
</dbReference>
<sequence>MSTKARLIPENFDRKKGLNNIQLKNLNQKPKFESRIPLDSGVVAKLPTFEEPIERKGPFDIGLPETWTIYIILSILVIVALIGFILTILGLTIDIFSVAYTKNQEIKLFGVVLTSTVLTSSTILLFCFCCQHAKEVGFLPNAHYTNDFIDSEPLGEAAKISALYSIDPKLQNEESKPVSPSQVQPTHISKPPVIIY</sequence>
<keyword evidence="2" id="KW-0472">Membrane</keyword>
<dbReference type="OrthoDB" id="10424032at2759"/>
<feature type="region of interest" description="Disordered" evidence="1">
    <location>
        <begin position="172"/>
        <end position="196"/>
    </location>
</feature>
<dbReference type="AlphaFoldDB" id="A0A3M7P3P1"/>
<protein>
    <submittedName>
        <fullName evidence="3">Uncharacterized protein</fullName>
    </submittedName>
</protein>
<comment type="caution">
    <text evidence="3">The sequence shown here is derived from an EMBL/GenBank/DDBJ whole genome shotgun (WGS) entry which is preliminary data.</text>
</comment>
<accession>A0A3M7P3P1</accession>
<proteinExistence type="predicted"/>
<feature type="compositionally biased region" description="Polar residues" evidence="1">
    <location>
        <begin position="178"/>
        <end position="187"/>
    </location>
</feature>
<evidence type="ECO:0000313" key="3">
    <source>
        <dbReference type="EMBL" id="RMZ93460.1"/>
    </source>
</evidence>
<evidence type="ECO:0000313" key="4">
    <source>
        <dbReference type="Proteomes" id="UP000276133"/>
    </source>
</evidence>
<keyword evidence="4" id="KW-1185">Reference proteome</keyword>
<gene>
    <name evidence="3" type="ORF">BpHYR1_002917</name>
</gene>
<feature type="transmembrane region" description="Helical" evidence="2">
    <location>
        <begin position="67"/>
        <end position="96"/>
    </location>
</feature>